<dbReference type="PANTHER" id="PTHR33360">
    <property type="entry name" value="TRANSPOSASE FOR INSERTION SEQUENCE ELEMENT IS200"/>
    <property type="match status" value="1"/>
</dbReference>
<name>A0A7W5ZRJ3_9BACT</name>
<comment type="caution">
    <text evidence="2">The sequence shown here is derived from an EMBL/GenBank/DDBJ whole genome shotgun (WGS) entry which is preliminary data.</text>
</comment>
<dbReference type="AlphaFoldDB" id="A0A7W5ZRJ3"/>
<dbReference type="InterPro" id="IPR036515">
    <property type="entry name" value="Transposase_17_sf"/>
</dbReference>
<dbReference type="RefSeq" id="WP_183980687.1">
    <property type="nucleotide sequence ID" value="NZ_JACIBY010000035.1"/>
</dbReference>
<dbReference type="InterPro" id="IPR002686">
    <property type="entry name" value="Transposase_17"/>
</dbReference>
<accession>A0A7W5ZRJ3</accession>
<dbReference type="Proteomes" id="UP000541352">
    <property type="component" value="Unassembled WGS sequence"/>
</dbReference>
<feature type="domain" description="Transposase IS200-like" evidence="1">
    <location>
        <begin position="12"/>
        <end position="129"/>
    </location>
</feature>
<reference evidence="2 3" key="1">
    <citation type="submission" date="2020-08" db="EMBL/GenBank/DDBJ databases">
        <title>Genomic Encyclopedia of Type Strains, Phase IV (KMG-IV): sequencing the most valuable type-strain genomes for metagenomic binning, comparative biology and taxonomic classification.</title>
        <authorList>
            <person name="Goeker M."/>
        </authorList>
    </citation>
    <scope>NUCLEOTIDE SEQUENCE [LARGE SCALE GENOMIC DNA]</scope>
    <source>
        <strain evidence="2 3">DSM 17976</strain>
    </source>
</reference>
<evidence type="ECO:0000259" key="1">
    <source>
        <dbReference type="SMART" id="SM01321"/>
    </source>
</evidence>
<dbReference type="Gene3D" id="3.30.70.1290">
    <property type="entry name" value="Transposase IS200-like"/>
    <property type="match status" value="1"/>
</dbReference>
<sequence length="132" mass="15804">MDTRWAKSSHATYNCAYHFIWCPKYRRKVLINGVDIRLKELLIEKATEHGWAIEKMEIMPDHVHIFIKTTPNDSPVFIISQLKGYTSFVLRNEFQWLKSRLPTLWTRSYYVESIGHISEDIIKKYIEDQKTR</sequence>
<organism evidence="2 3">
    <name type="scientific">Runella defluvii</name>
    <dbReference type="NCBI Taxonomy" id="370973"/>
    <lineage>
        <taxon>Bacteria</taxon>
        <taxon>Pseudomonadati</taxon>
        <taxon>Bacteroidota</taxon>
        <taxon>Cytophagia</taxon>
        <taxon>Cytophagales</taxon>
        <taxon>Spirosomataceae</taxon>
        <taxon>Runella</taxon>
    </lineage>
</organism>
<dbReference type="NCBIfam" id="NF033573">
    <property type="entry name" value="transpos_IS200"/>
    <property type="match status" value="1"/>
</dbReference>
<dbReference type="GO" id="GO:0006313">
    <property type="term" value="P:DNA transposition"/>
    <property type="evidence" value="ECO:0007669"/>
    <property type="project" value="InterPro"/>
</dbReference>
<dbReference type="SUPFAM" id="SSF143422">
    <property type="entry name" value="Transposase IS200-like"/>
    <property type="match status" value="1"/>
</dbReference>
<gene>
    <name evidence="2" type="ORF">FHS57_006393</name>
</gene>
<protein>
    <submittedName>
        <fullName evidence="2">Putative transposase</fullName>
    </submittedName>
</protein>
<evidence type="ECO:0000313" key="3">
    <source>
        <dbReference type="Proteomes" id="UP000541352"/>
    </source>
</evidence>
<dbReference type="Pfam" id="PF01797">
    <property type="entry name" value="Y1_Tnp"/>
    <property type="match status" value="1"/>
</dbReference>
<dbReference type="PANTHER" id="PTHR33360:SF2">
    <property type="entry name" value="TRANSPOSASE FOR INSERTION SEQUENCE ELEMENT IS200"/>
    <property type="match status" value="1"/>
</dbReference>
<proteinExistence type="predicted"/>
<dbReference type="GO" id="GO:0003677">
    <property type="term" value="F:DNA binding"/>
    <property type="evidence" value="ECO:0007669"/>
    <property type="project" value="InterPro"/>
</dbReference>
<dbReference type="EMBL" id="JACIBY010000035">
    <property type="protein sequence ID" value="MBB3842362.1"/>
    <property type="molecule type" value="Genomic_DNA"/>
</dbReference>
<evidence type="ECO:0000313" key="2">
    <source>
        <dbReference type="EMBL" id="MBB3842362.1"/>
    </source>
</evidence>
<dbReference type="SMART" id="SM01321">
    <property type="entry name" value="Y1_Tnp"/>
    <property type="match status" value="1"/>
</dbReference>
<dbReference type="GO" id="GO:0004803">
    <property type="term" value="F:transposase activity"/>
    <property type="evidence" value="ECO:0007669"/>
    <property type="project" value="InterPro"/>
</dbReference>
<keyword evidence="3" id="KW-1185">Reference proteome</keyword>